<dbReference type="GO" id="GO:0016787">
    <property type="term" value="F:hydrolase activity"/>
    <property type="evidence" value="ECO:0007669"/>
    <property type="project" value="UniProtKB-KW"/>
</dbReference>
<keyword evidence="1" id="KW-0378">Hydrolase</keyword>
<protein>
    <submittedName>
        <fullName evidence="1">Arginase/agmatinase/formimionoglutamate hydrolase, arginase family</fullName>
    </submittedName>
</protein>
<evidence type="ECO:0000313" key="1">
    <source>
        <dbReference type="EMBL" id="ETJ03975.1"/>
    </source>
</evidence>
<gene>
    <name evidence="1" type="ORF">Q605_AUC00765G0004</name>
</gene>
<sequence length="187" mass="19499">MQPVAQALEVVELELLHLVGRVAAREVGAQQVALDRVGQDDRGLALVLHGRLVGGVHLAVVVTAALQGPDLLVGPVLDQLGGPRVTVEEVLAHVGAVVGLEGLVVAVERLHHEVLQGVVLVRGQQLVPATAPDDLDDVPACALKEGLQLLDDLAVTTHRAVQALQVAVDDEGEVVQLLGGRQLEHAA</sequence>
<evidence type="ECO:0000313" key="2">
    <source>
        <dbReference type="Proteomes" id="UP000018852"/>
    </source>
</evidence>
<dbReference type="AlphaFoldDB" id="W1VGJ4"/>
<accession>W1VGJ4</accession>
<organism evidence="1 2">
    <name type="scientific">Actinomyces urogenitalis DORA_12</name>
    <dbReference type="NCBI Taxonomy" id="1403939"/>
    <lineage>
        <taxon>Bacteria</taxon>
        <taxon>Bacillati</taxon>
        <taxon>Actinomycetota</taxon>
        <taxon>Actinomycetes</taxon>
        <taxon>Actinomycetales</taxon>
        <taxon>Actinomycetaceae</taxon>
        <taxon>Actinomyces</taxon>
    </lineage>
</organism>
<reference evidence="1 2" key="1">
    <citation type="submission" date="2013-12" db="EMBL/GenBank/DDBJ databases">
        <title>A Varibaculum cambriense genome reconstructed from a premature infant gut community with otherwise low bacterial novelty that shifts toward anaerobic metabolism during the third week of life.</title>
        <authorList>
            <person name="Brown C.T."/>
            <person name="Sharon I."/>
            <person name="Thomas B.C."/>
            <person name="Castelle C.J."/>
            <person name="Morowitz M.J."/>
            <person name="Banfield J.F."/>
        </authorList>
    </citation>
    <scope>NUCLEOTIDE SEQUENCE [LARGE SCALE GENOMIC DNA]</scope>
    <source>
        <strain evidence="2">DORA_12</strain>
    </source>
</reference>
<proteinExistence type="predicted"/>
<dbReference type="EMBL" id="AZLV01000765">
    <property type="protein sequence ID" value="ETJ03975.1"/>
    <property type="molecule type" value="Genomic_DNA"/>
</dbReference>
<comment type="caution">
    <text evidence="1">The sequence shown here is derived from an EMBL/GenBank/DDBJ whole genome shotgun (WGS) entry which is preliminary data.</text>
</comment>
<name>W1VGJ4_9ACTO</name>
<dbReference type="Proteomes" id="UP000018852">
    <property type="component" value="Unassembled WGS sequence"/>
</dbReference>